<feature type="domain" description="Major facilitator superfamily (MFS) profile" evidence="8">
    <location>
        <begin position="1"/>
        <end position="401"/>
    </location>
</feature>
<evidence type="ECO:0000256" key="5">
    <source>
        <dbReference type="ARBA" id="ARBA00022989"/>
    </source>
</evidence>
<sequence length="417" mass="42716">MSGALRRSFSSLSIPNYRRYFSGQIVSVSGTWVQTVAETWLVLQLTNSGFAVGVAAALQFAPMLLAGAWGGAVADRFPKRRLLTITQLSMALPALALFTLTATGAIALWMLYLLIFARGVVLAIDNPARQAFLVELVGPDNVLNAVSLNSAVINSARIIGPAIAGVLITTVGVAPCFAVNALSFLAMIAALRRMDRRALNPAPVTERAPGQVRSALRYVRATPQLWIPLALTAVVGTFTFNFQILLPLLASFTFHGDAGVYATLTTAMGVGAIAGALANGARARVKPAMLVGASLAFGALMVALAGAPSELVAAVALVPIGAASVAFSASVNSALQLAVAPAMRGRVMALYSVVFLGSTPIGAPLMGWLANAAGPRAAFALGGAVAVAAGLAARAAFARNGIEAKRPVTAVETPAAA</sequence>
<feature type="transmembrane region" description="Helical" evidence="7">
    <location>
        <begin position="225"/>
        <end position="246"/>
    </location>
</feature>
<dbReference type="InterPro" id="IPR010290">
    <property type="entry name" value="TM_effector"/>
</dbReference>
<dbReference type="InterPro" id="IPR036259">
    <property type="entry name" value="MFS_trans_sf"/>
</dbReference>
<dbReference type="PANTHER" id="PTHR23513:SF11">
    <property type="entry name" value="STAPHYLOFERRIN A TRANSPORTER"/>
    <property type="match status" value="1"/>
</dbReference>
<feature type="transmembrane region" description="Helical" evidence="7">
    <location>
        <begin position="49"/>
        <end position="74"/>
    </location>
</feature>
<evidence type="ECO:0000256" key="1">
    <source>
        <dbReference type="ARBA" id="ARBA00004651"/>
    </source>
</evidence>
<feature type="transmembrane region" description="Helical" evidence="7">
    <location>
        <begin position="158"/>
        <end position="191"/>
    </location>
</feature>
<dbReference type="CDD" id="cd06173">
    <property type="entry name" value="MFS_MefA_like"/>
    <property type="match status" value="1"/>
</dbReference>
<dbReference type="SUPFAM" id="SSF103473">
    <property type="entry name" value="MFS general substrate transporter"/>
    <property type="match status" value="1"/>
</dbReference>
<proteinExistence type="predicted"/>
<feature type="transmembrane region" description="Helical" evidence="7">
    <location>
        <begin position="95"/>
        <end position="117"/>
    </location>
</feature>
<dbReference type="GO" id="GO:0005886">
    <property type="term" value="C:plasma membrane"/>
    <property type="evidence" value="ECO:0007669"/>
    <property type="project" value="UniProtKB-SubCell"/>
</dbReference>
<feature type="transmembrane region" description="Helical" evidence="7">
    <location>
        <begin position="289"/>
        <end position="307"/>
    </location>
</feature>
<dbReference type="EMBL" id="JACHNU010000001">
    <property type="protein sequence ID" value="MBB4661551.1"/>
    <property type="molecule type" value="Genomic_DNA"/>
</dbReference>
<evidence type="ECO:0000313" key="9">
    <source>
        <dbReference type="EMBL" id="MBB4661551.1"/>
    </source>
</evidence>
<dbReference type="InterPro" id="IPR020846">
    <property type="entry name" value="MFS_dom"/>
</dbReference>
<evidence type="ECO:0000256" key="3">
    <source>
        <dbReference type="ARBA" id="ARBA00022475"/>
    </source>
</evidence>
<dbReference type="PANTHER" id="PTHR23513">
    <property type="entry name" value="INTEGRAL MEMBRANE EFFLUX PROTEIN-RELATED"/>
    <property type="match status" value="1"/>
</dbReference>
<keyword evidence="5 7" id="KW-1133">Transmembrane helix</keyword>
<comment type="subcellular location">
    <subcellularLocation>
        <location evidence="1">Cell membrane</location>
        <topology evidence="1">Multi-pass membrane protein</topology>
    </subcellularLocation>
</comment>
<protein>
    <submittedName>
        <fullName evidence="9">MFS family permease</fullName>
    </submittedName>
</protein>
<keyword evidence="10" id="KW-1185">Reference proteome</keyword>
<accession>A0A840IBC3</accession>
<feature type="transmembrane region" description="Helical" evidence="7">
    <location>
        <begin position="313"/>
        <end position="335"/>
    </location>
</feature>
<feature type="transmembrane region" description="Helical" evidence="7">
    <location>
        <begin position="258"/>
        <end position="277"/>
    </location>
</feature>
<dbReference type="Gene3D" id="1.20.1250.20">
    <property type="entry name" value="MFS general substrate transporter like domains"/>
    <property type="match status" value="1"/>
</dbReference>
<organism evidence="9 10">
    <name type="scientific">Conexibacter arvalis</name>
    <dbReference type="NCBI Taxonomy" id="912552"/>
    <lineage>
        <taxon>Bacteria</taxon>
        <taxon>Bacillati</taxon>
        <taxon>Actinomycetota</taxon>
        <taxon>Thermoleophilia</taxon>
        <taxon>Solirubrobacterales</taxon>
        <taxon>Conexibacteraceae</taxon>
        <taxon>Conexibacter</taxon>
    </lineage>
</organism>
<name>A0A840IBC3_9ACTN</name>
<evidence type="ECO:0000256" key="2">
    <source>
        <dbReference type="ARBA" id="ARBA00022448"/>
    </source>
</evidence>
<dbReference type="Pfam" id="PF05977">
    <property type="entry name" value="MFS_3"/>
    <property type="match status" value="1"/>
</dbReference>
<evidence type="ECO:0000256" key="4">
    <source>
        <dbReference type="ARBA" id="ARBA00022692"/>
    </source>
</evidence>
<comment type="caution">
    <text evidence="9">The sequence shown here is derived from an EMBL/GenBank/DDBJ whole genome shotgun (WGS) entry which is preliminary data.</text>
</comment>
<evidence type="ECO:0000259" key="8">
    <source>
        <dbReference type="PROSITE" id="PS50850"/>
    </source>
</evidence>
<keyword evidence="3" id="KW-1003">Cell membrane</keyword>
<feature type="transmembrane region" description="Helical" evidence="7">
    <location>
        <begin position="347"/>
        <end position="370"/>
    </location>
</feature>
<gene>
    <name evidence="9" type="ORF">BDZ31_001124</name>
</gene>
<keyword evidence="6 7" id="KW-0472">Membrane</keyword>
<keyword evidence="2" id="KW-0813">Transport</keyword>
<dbReference type="RefSeq" id="WP_183339808.1">
    <property type="nucleotide sequence ID" value="NZ_JACHNU010000001.1"/>
</dbReference>
<feature type="transmembrane region" description="Helical" evidence="7">
    <location>
        <begin position="376"/>
        <end position="397"/>
    </location>
</feature>
<reference evidence="9 10" key="1">
    <citation type="submission" date="2020-08" db="EMBL/GenBank/DDBJ databases">
        <title>Genomic Encyclopedia of Archaeal and Bacterial Type Strains, Phase II (KMG-II): from individual species to whole genera.</title>
        <authorList>
            <person name="Goeker M."/>
        </authorList>
    </citation>
    <scope>NUCLEOTIDE SEQUENCE [LARGE SCALE GENOMIC DNA]</scope>
    <source>
        <strain evidence="9 10">DSM 23288</strain>
    </source>
</reference>
<evidence type="ECO:0000313" key="10">
    <source>
        <dbReference type="Proteomes" id="UP000585272"/>
    </source>
</evidence>
<evidence type="ECO:0000256" key="7">
    <source>
        <dbReference type="SAM" id="Phobius"/>
    </source>
</evidence>
<dbReference type="AlphaFoldDB" id="A0A840IBC3"/>
<keyword evidence="4 7" id="KW-0812">Transmembrane</keyword>
<dbReference type="Proteomes" id="UP000585272">
    <property type="component" value="Unassembled WGS sequence"/>
</dbReference>
<evidence type="ECO:0000256" key="6">
    <source>
        <dbReference type="ARBA" id="ARBA00023136"/>
    </source>
</evidence>
<dbReference type="PROSITE" id="PS50850">
    <property type="entry name" value="MFS"/>
    <property type="match status" value="1"/>
</dbReference>
<dbReference type="GO" id="GO:0022857">
    <property type="term" value="F:transmembrane transporter activity"/>
    <property type="evidence" value="ECO:0007669"/>
    <property type="project" value="InterPro"/>
</dbReference>
<feature type="transmembrane region" description="Helical" evidence="7">
    <location>
        <begin position="21"/>
        <end position="43"/>
    </location>
</feature>